<feature type="domain" description="THAP-type" evidence="15">
    <location>
        <begin position="163"/>
        <end position="242"/>
    </location>
</feature>
<evidence type="ECO:0008006" key="18">
    <source>
        <dbReference type="Google" id="ProtNLM"/>
    </source>
</evidence>
<feature type="domain" description="C2H2-type" evidence="14">
    <location>
        <begin position="517"/>
        <end position="544"/>
    </location>
</feature>
<dbReference type="Gene3D" id="3.30.160.60">
    <property type="entry name" value="Classic Zinc Finger"/>
    <property type="match status" value="4"/>
</dbReference>
<proteinExistence type="inferred from homology"/>
<dbReference type="GO" id="GO:0008270">
    <property type="term" value="F:zinc ion binding"/>
    <property type="evidence" value="ECO:0007669"/>
    <property type="project" value="UniProtKB-KW"/>
</dbReference>
<evidence type="ECO:0000256" key="8">
    <source>
        <dbReference type="ARBA" id="ARBA00023163"/>
    </source>
</evidence>
<reference evidence="16" key="1">
    <citation type="submission" date="2025-08" db="UniProtKB">
        <authorList>
            <consortium name="Ensembl"/>
        </authorList>
    </citation>
    <scope>IDENTIFICATION</scope>
</reference>
<organism evidence="16 17">
    <name type="scientific">Poecilia mexicana</name>
    <dbReference type="NCBI Taxonomy" id="48701"/>
    <lineage>
        <taxon>Eukaryota</taxon>
        <taxon>Metazoa</taxon>
        <taxon>Chordata</taxon>
        <taxon>Craniata</taxon>
        <taxon>Vertebrata</taxon>
        <taxon>Euteleostomi</taxon>
        <taxon>Actinopterygii</taxon>
        <taxon>Neopterygii</taxon>
        <taxon>Teleostei</taxon>
        <taxon>Neoteleostei</taxon>
        <taxon>Acanthomorphata</taxon>
        <taxon>Ovalentaria</taxon>
        <taxon>Atherinomorphae</taxon>
        <taxon>Cyprinodontiformes</taxon>
        <taxon>Poeciliidae</taxon>
        <taxon>Poeciliinae</taxon>
        <taxon>Poecilia</taxon>
    </lineage>
</organism>
<dbReference type="InterPro" id="IPR006612">
    <property type="entry name" value="THAP_Znf"/>
</dbReference>
<evidence type="ECO:0000256" key="10">
    <source>
        <dbReference type="PROSITE-ProRule" id="PRU00042"/>
    </source>
</evidence>
<feature type="domain" description="C2H2-type" evidence="14">
    <location>
        <begin position="601"/>
        <end position="628"/>
    </location>
</feature>
<feature type="compositionally biased region" description="Basic and acidic residues" evidence="13">
    <location>
        <begin position="433"/>
        <end position="451"/>
    </location>
</feature>
<dbReference type="InterPro" id="IPR036236">
    <property type="entry name" value="Znf_C2H2_sf"/>
</dbReference>
<evidence type="ECO:0000256" key="4">
    <source>
        <dbReference type="ARBA" id="ARBA00022737"/>
    </source>
</evidence>
<comment type="similarity">
    <text evidence="2">Belongs to the krueppel C2H2-type zinc-finger protein family.</text>
</comment>
<feature type="region of interest" description="Disordered" evidence="13">
    <location>
        <begin position="428"/>
        <end position="460"/>
    </location>
</feature>
<reference evidence="16" key="2">
    <citation type="submission" date="2025-09" db="UniProtKB">
        <authorList>
            <consortium name="Ensembl"/>
        </authorList>
    </citation>
    <scope>IDENTIFICATION</scope>
</reference>
<dbReference type="FunFam" id="3.30.160.60:FF:000100">
    <property type="entry name" value="Zinc finger 45-like"/>
    <property type="match status" value="1"/>
</dbReference>
<dbReference type="PROSITE" id="PS50950">
    <property type="entry name" value="ZF_THAP"/>
    <property type="match status" value="1"/>
</dbReference>
<evidence type="ECO:0000256" key="3">
    <source>
        <dbReference type="ARBA" id="ARBA00022723"/>
    </source>
</evidence>
<evidence type="ECO:0000256" key="13">
    <source>
        <dbReference type="SAM" id="MobiDB-lite"/>
    </source>
</evidence>
<feature type="region of interest" description="Disordered" evidence="13">
    <location>
        <begin position="490"/>
        <end position="512"/>
    </location>
</feature>
<keyword evidence="5 10" id="KW-0863">Zinc-finger</keyword>
<dbReference type="GO" id="GO:0000981">
    <property type="term" value="F:DNA-binding transcription factor activity, RNA polymerase II-specific"/>
    <property type="evidence" value="ECO:0007669"/>
    <property type="project" value="TreeGrafter"/>
</dbReference>
<evidence type="ECO:0000259" key="15">
    <source>
        <dbReference type="PROSITE" id="PS50950"/>
    </source>
</evidence>
<evidence type="ECO:0000259" key="14">
    <source>
        <dbReference type="PROSITE" id="PS50157"/>
    </source>
</evidence>
<feature type="compositionally biased region" description="Basic residues" evidence="13">
    <location>
        <begin position="50"/>
        <end position="61"/>
    </location>
</feature>
<dbReference type="Pfam" id="PF05485">
    <property type="entry name" value="THAP"/>
    <property type="match status" value="1"/>
</dbReference>
<dbReference type="Proteomes" id="UP000261480">
    <property type="component" value="Unplaced"/>
</dbReference>
<dbReference type="SMART" id="SM00980">
    <property type="entry name" value="THAP"/>
    <property type="match status" value="1"/>
</dbReference>
<dbReference type="FunFam" id="3.30.160.60:FF:000475">
    <property type="entry name" value="zinc finger protein 32 isoform X1"/>
    <property type="match status" value="1"/>
</dbReference>
<dbReference type="SMART" id="SM00355">
    <property type="entry name" value="ZnF_C2H2"/>
    <property type="match status" value="4"/>
</dbReference>
<protein>
    <recommendedName>
        <fullName evidence="18">C2H2-type domain-containing protein</fullName>
    </recommendedName>
</protein>
<feature type="domain" description="C2H2-type" evidence="14">
    <location>
        <begin position="573"/>
        <end position="600"/>
    </location>
</feature>
<keyword evidence="3" id="KW-0479">Metal-binding</keyword>
<feature type="region of interest" description="Disordered" evidence="13">
    <location>
        <begin position="34"/>
        <end position="95"/>
    </location>
</feature>
<dbReference type="SUPFAM" id="SSF57716">
    <property type="entry name" value="Glucocorticoid receptor-like (DNA-binding domain)"/>
    <property type="match status" value="1"/>
</dbReference>
<keyword evidence="7 11" id="KW-0238">DNA-binding</keyword>
<dbReference type="SMART" id="SM00692">
    <property type="entry name" value="DM3"/>
    <property type="match status" value="1"/>
</dbReference>
<evidence type="ECO:0000256" key="7">
    <source>
        <dbReference type="ARBA" id="ARBA00023125"/>
    </source>
</evidence>
<dbReference type="AlphaFoldDB" id="A0A3B3X444"/>
<dbReference type="FunFam" id="3.30.160.60:FF:002343">
    <property type="entry name" value="Zinc finger protein 33A"/>
    <property type="match status" value="1"/>
</dbReference>
<comment type="subcellular location">
    <subcellularLocation>
        <location evidence="1">Nucleus</location>
    </subcellularLocation>
</comment>
<dbReference type="InterPro" id="IPR013087">
    <property type="entry name" value="Znf_C2H2_type"/>
</dbReference>
<dbReference type="GO" id="GO:0000978">
    <property type="term" value="F:RNA polymerase II cis-regulatory region sequence-specific DNA binding"/>
    <property type="evidence" value="ECO:0007669"/>
    <property type="project" value="TreeGrafter"/>
</dbReference>
<dbReference type="SUPFAM" id="SSF57667">
    <property type="entry name" value="beta-beta-alpha zinc fingers"/>
    <property type="match status" value="2"/>
</dbReference>
<evidence type="ECO:0000256" key="5">
    <source>
        <dbReference type="ARBA" id="ARBA00022771"/>
    </source>
</evidence>
<keyword evidence="8" id="KW-0804">Transcription</keyword>
<dbReference type="GO" id="GO:0005634">
    <property type="term" value="C:nucleus"/>
    <property type="evidence" value="ECO:0007669"/>
    <property type="project" value="UniProtKB-SubCell"/>
</dbReference>
<name>A0A3B3X444_9TELE</name>
<accession>A0A3B3X444</accession>
<dbReference type="STRING" id="48701.ENSPMEP00000009803"/>
<feature type="region of interest" description="Disordered" evidence="13">
    <location>
        <begin position="256"/>
        <end position="304"/>
    </location>
</feature>
<evidence type="ECO:0000256" key="2">
    <source>
        <dbReference type="ARBA" id="ARBA00006991"/>
    </source>
</evidence>
<dbReference type="PROSITE" id="PS50157">
    <property type="entry name" value="ZINC_FINGER_C2H2_2"/>
    <property type="match status" value="4"/>
</dbReference>
<feature type="compositionally biased region" description="Basic and acidic residues" evidence="13">
    <location>
        <begin position="268"/>
        <end position="282"/>
    </location>
</feature>
<keyword evidence="17" id="KW-1185">Reference proteome</keyword>
<dbReference type="PROSITE" id="PS00028">
    <property type="entry name" value="ZINC_FINGER_C2H2_1"/>
    <property type="match status" value="4"/>
</dbReference>
<feature type="compositionally biased region" description="Basic residues" evidence="13">
    <location>
        <begin position="493"/>
        <end position="512"/>
    </location>
</feature>
<evidence type="ECO:0000313" key="17">
    <source>
        <dbReference type="Proteomes" id="UP000261480"/>
    </source>
</evidence>
<dbReference type="Ensembl" id="ENSPMET00000000184.1">
    <property type="protein sequence ID" value="ENSPMEP00000009803.1"/>
    <property type="gene ID" value="ENSPMEG00000011677.1"/>
</dbReference>
<dbReference type="PANTHER" id="PTHR23226:SF416">
    <property type="entry name" value="FI01424P"/>
    <property type="match status" value="1"/>
</dbReference>
<evidence type="ECO:0000256" key="12">
    <source>
        <dbReference type="SAM" id="Coils"/>
    </source>
</evidence>
<evidence type="ECO:0000313" key="16">
    <source>
        <dbReference type="Ensembl" id="ENSPMEP00000009803.1"/>
    </source>
</evidence>
<sequence>MEACTAVTVVFTCQHFLFCCLFFQHFPEGKPTDRFPDPVSFDPKASKTSKPVRRPRDRRHGSPASKQEDTLSHLGETLQSEKNPGRRSDAAVKTSSPRFSAWGKLELMAENEALKRRLKADQEIYAKKISELVLKNKLLQRENMKLRRNLHGRTQKQHSAGSIVAADSVIVTADTWGHSAEQLEQMFPKESVRRKQWEVAARSEDFSASVSATLCSEHFRPADFDRTGQTVRLRAGAVPSVFSLPAHLHKVTLSLGAQEPQEPGPRPGPRDPGPRPGPRDPGPRPGPQHAVSVAAMAETKSPQPIKEEHVELWIVQDGGRLVVKQEASAALESPACEILHQGPEQVLQIKEEPESVQIKEEPESVQIKEEQVDLYGDRVKGQLEPEIFVVTQTTEQKDDCEPNQNQILSANQPEAENQHQHGRIQEAADLEPADSRSHWDNMDDSPLRLETGETTSSCDSDDDEFFLSCTEEIQCKAEFLALHMGRKPLSCPKRGKCSARSSRKNNRRKRRRGDKRYSCEVCHKFFTLKSSLVCHLRIHTGEKPFSCKLCDKSFNQRGTLTIHLRTHTGEKPYSCVTCGKRFITNSSLTAHWRTHTKLKLYFCKLCDKSFKRRGNLAIHLKTHKQDAC</sequence>
<keyword evidence="12" id="KW-0175">Coiled coil</keyword>
<dbReference type="PANTHER" id="PTHR23226">
    <property type="entry name" value="ZINC FINGER AND SCAN DOMAIN-CONTAINING"/>
    <property type="match status" value="1"/>
</dbReference>
<feature type="coiled-coil region" evidence="12">
    <location>
        <begin position="104"/>
        <end position="149"/>
    </location>
</feature>
<keyword evidence="9" id="KW-0539">Nucleus</keyword>
<evidence type="ECO:0000256" key="1">
    <source>
        <dbReference type="ARBA" id="ARBA00004123"/>
    </source>
</evidence>
<keyword evidence="4" id="KW-0677">Repeat</keyword>
<feature type="domain" description="C2H2-type" evidence="14">
    <location>
        <begin position="545"/>
        <end position="572"/>
    </location>
</feature>
<dbReference type="FunFam" id="3.30.160.60:FF:000188">
    <property type="entry name" value="Zinc finger protein 787"/>
    <property type="match status" value="1"/>
</dbReference>
<dbReference type="Pfam" id="PF00096">
    <property type="entry name" value="zf-C2H2"/>
    <property type="match status" value="3"/>
</dbReference>
<evidence type="ECO:0000256" key="11">
    <source>
        <dbReference type="PROSITE-ProRule" id="PRU00309"/>
    </source>
</evidence>
<keyword evidence="6" id="KW-0862">Zinc</keyword>
<evidence type="ECO:0000256" key="6">
    <source>
        <dbReference type="ARBA" id="ARBA00022833"/>
    </source>
</evidence>
<evidence type="ECO:0000256" key="9">
    <source>
        <dbReference type="ARBA" id="ARBA00023242"/>
    </source>
</evidence>